<proteinExistence type="predicted"/>
<keyword evidence="1" id="KW-0378">Hydrolase</keyword>
<name>A0AC61RB75_9FIRM</name>
<evidence type="ECO:0000313" key="2">
    <source>
        <dbReference type="Proteomes" id="UP000308836"/>
    </source>
</evidence>
<dbReference type="EMBL" id="SRYG01000001">
    <property type="protein sequence ID" value="TGY67228.1"/>
    <property type="molecule type" value="Genomic_DNA"/>
</dbReference>
<comment type="caution">
    <text evidence="1">The sequence shown here is derived from an EMBL/GenBank/DDBJ whole genome shotgun (WGS) entry which is preliminary data.</text>
</comment>
<protein>
    <submittedName>
        <fullName evidence="1">HAD family hydrolase</fullName>
    </submittedName>
</protein>
<dbReference type="Proteomes" id="UP000308836">
    <property type="component" value="Unassembled WGS sequence"/>
</dbReference>
<accession>A0AC61RB75</accession>
<keyword evidence="2" id="KW-1185">Reference proteome</keyword>
<evidence type="ECO:0000313" key="1">
    <source>
        <dbReference type="EMBL" id="TGY67228.1"/>
    </source>
</evidence>
<gene>
    <name evidence="1" type="ORF">E5336_00150</name>
</gene>
<sequence>MKNWKKAVLFDLDGTLWDSTASVILAWNEVLARYPDTRPVSQEEMKRVMGFSMDQIGDKLFPYLPEARREAILRACELHENEYIRQHGGVLFDGVRPLLEKLHDQYGIGIVSNCQAGYIEAFLEHYGLQDVVDWTRSFGDFRKEKAENIRDVMVENGIEQAVYVGDIANDFLSARQAGVPFVLAGYGFAPFEYEPTARTVADIEARVDEVLQAH</sequence>
<organism evidence="1 2">
    <name type="scientific">Dubosiella muris</name>
    <dbReference type="NCBI Taxonomy" id="3038133"/>
    <lineage>
        <taxon>Bacteria</taxon>
        <taxon>Bacillati</taxon>
        <taxon>Bacillota</taxon>
        <taxon>Erysipelotrichia</taxon>
        <taxon>Erysipelotrichales</taxon>
        <taxon>Erysipelotrichaceae</taxon>
        <taxon>Dubosiella</taxon>
    </lineage>
</organism>
<reference evidence="1" key="1">
    <citation type="submission" date="2019-04" db="EMBL/GenBank/DDBJ databases">
        <title>Microbes associate with the intestines of laboratory mice.</title>
        <authorList>
            <person name="Navarre W."/>
            <person name="Wong E."/>
            <person name="Huang K."/>
            <person name="Tropini C."/>
            <person name="Ng K."/>
            <person name="Yu B."/>
        </authorList>
    </citation>
    <scope>NUCLEOTIDE SEQUENCE</scope>
    <source>
        <strain evidence="1">NM09_H32</strain>
    </source>
</reference>